<dbReference type="KEGG" id="sgu:SGLAU_04965"/>
<reference evidence="3" key="1">
    <citation type="journal article" date="2015" name="J. Biotechnol.">
        <title>Complete genome sequence of the actinobacterium Streptomyces glaucescens GLA.O (DSM 40922) consisting of a linear chromosome and one linear plasmid.</title>
        <authorList>
            <person name="Ortseifen V."/>
            <person name="Winkler A."/>
            <person name="Albersmeier A."/>
            <person name="Wendler S."/>
            <person name="Puhler A."/>
            <person name="Kalinowski J."/>
            <person name="Ruckert C."/>
        </authorList>
    </citation>
    <scope>NUCLEOTIDE SEQUENCE [LARGE SCALE GENOMIC DNA]</scope>
    <source>
        <strain evidence="3">DSM 40922 / GLA O</strain>
    </source>
</reference>
<organism evidence="2 3">
    <name type="scientific">Streptomyces glaucescens</name>
    <dbReference type="NCBI Taxonomy" id="1907"/>
    <lineage>
        <taxon>Bacteria</taxon>
        <taxon>Bacillati</taxon>
        <taxon>Actinomycetota</taxon>
        <taxon>Actinomycetes</taxon>
        <taxon>Kitasatosporales</taxon>
        <taxon>Streptomycetaceae</taxon>
        <taxon>Streptomyces</taxon>
    </lineage>
</organism>
<evidence type="ECO:0000256" key="1">
    <source>
        <dbReference type="SAM" id="MobiDB-lite"/>
    </source>
</evidence>
<evidence type="ECO:0000313" key="2">
    <source>
        <dbReference type="EMBL" id="AIR97019.1"/>
    </source>
</evidence>
<keyword evidence="3" id="KW-1185">Reference proteome</keyword>
<gene>
    <name evidence="2" type="ORF">SGLAU_04965</name>
</gene>
<accession>A0A089X7F2</accession>
<sequence>MAREFVPPSGRRVPSTRHAPPGPTGRTGPGAAPGAR</sequence>
<proteinExistence type="predicted"/>
<feature type="compositionally biased region" description="Low complexity" evidence="1">
    <location>
        <begin position="24"/>
        <end position="36"/>
    </location>
</feature>
<dbReference type="EMBL" id="CP009438">
    <property type="protein sequence ID" value="AIR97019.1"/>
    <property type="molecule type" value="Genomic_DNA"/>
</dbReference>
<evidence type="ECO:0000313" key="3">
    <source>
        <dbReference type="Proteomes" id="UP000029482"/>
    </source>
</evidence>
<protein>
    <submittedName>
        <fullName evidence="2">Uncharacterized protein</fullName>
    </submittedName>
</protein>
<name>A0A089X7F2_STRGA</name>
<feature type="region of interest" description="Disordered" evidence="1">
    <location>
        <begin position="1"/>
        <end position="36"/>
    </location>
</feature>
<dbReference type="HOGENOM" id="CLU_3358784_0_0_11"/>
<dbReference type="Proteomes" id="UP000029482">
    <property type="component" value="Chromosome"/>
</dbReference>
<dbReference type="AlphaFoldDB" id="A0A089X7F2"/>
<dbReference type="STRING" id="1907.SGLAU_04965"/>